<evidence type="ECO:0000313" key="8">
    <source>
        <dbReference type="EMBL" id="TDR38709.1"/>
    </source>
</evidence>
<keyword evidence="3 6" id="KW-0560">Oxidoreductase</keyword>
<comment type="caution">
    <text evidence="6">Lacks conserved residue(s) required for the propagation of feature annotation.</text>
</comment>
<protein>
    <recommendedName>
        <fullName evidence="6">FMN dependent NADH:quinone oxidoreductase</fullName>
        <ecNumber evidence="6">1.6.5.-</ecNumber>
    </recommendedName>
    <alternativeName>
        <fullName evidence="6">Azo-dye reductase</fullName>
    </alternativeName>
    <alternativeName>
        <fullName evidence="6">FMN-dependent NADH-azo compound oxidoreductase</fullName>
    </alternativeName>
    <alternativeName>
        <fullName evidence="6">FMN-dependent NADH-azoreductase</fullName>
        <ecNumber evidence="6">1.7.1.17</ecNumber>
    </alternativeName>
</protein>
<comment type="subunit">
    <text evidence="6">Homodimer.</text>
</comment>
<comment type="catalytic activity">
    <reaction evidence="5">
        <text>N,N-dimethyl-1,4-phenylenediamine + anthranilate + 2 NAD(+) = 2-(4-dimethylaminophenyl)diazenylbenzoate + 2 NADH + 2 H(+)</text>
        <dbReference type="Rhea" id="RHEA:55872"/>
        <dbReference type="ChEBI" id="CHEBI:15378"/>
        <dbReference type="ChEBI" id="CHEBI:15783"/>
        <dbReference type="ChEBI" id="CHEBI:16567"/>
        <dbReference type="ChEBI" id="CHEBI:57540"/>
        <dbReference type="ChEBI" id="CHEBI:57945"/>
        <dbReference type="ChEBI" id="CHEBI:71579"/>
        <dbReference type="EC" id="1.7.1.17"/>
    </reaction>
    <physiologicalReaction direction="right-to-left" evidence="5">
        <dbReference type="Rhea" id="RHEA:55874"/>
    </physiologicalReaction>
</comment>
<feature type="binding site" evidence="6">
    <location>
        <begin position="91"/>
        <end position="94"/>
    </location>
    <ligand>
        <name>FMN</name>
        <dbReference type="ChEBI" id="CHEBI:58210"/>
    </ligand>
</feature>
<proteinExistence type="inferred from homology"/>
<evidence type="ECO:0000259" key="7">
    <source>
        <dbReference type="Pfam" id="PF02525"/>
    </source>
</evidence>
<evidence type="ECO:0000256" key="5">
    <source>
        <dbReference type="ARBA" id="ARBA00048542"/>
    </source>
</evidence>
<dbReference type="EC" id="1.7.1.17" evidence="6"/>
<dbReference type="RefSeq" id="WP_133821252.1">
    <property type="nucleotide sequence ID" value="NZ_SNZH01000019.1"/>
</dbReference>
<dbReference type="EMBL" id="SNZH01000019">
    <property type="protein sequence ID" value="TDR38709.1"/>
    <property type="molecule type" value="Genomic_DNA"/>
</dbReference>
<accession>A0A4V3DLB1</accession>
<reference evidence="8 9" key="1">
    <citation type="submission" date="2019-03" db="EMBL/GenBank/DDBJ databases">
        <title>Genomic Encyclopedia of Type Strains, Phase IV (KMG-IV): sequencing the most valuable type-strain genomes for metagenomic binning, comparative biology and taxonomic classification.</title>
        <authorList>
            <person name="Goeker M."/>
        </authorList>
    </citation>
    <scope>NUCLEOTIDE SEQUENCE [LARGE SCALE GENOMIC DNA]</scope>
    <source>
        <strain evidence="8 9">DSM 21667</strain>
    </source>
</reference>
<comment type="catalytic activity">
    <reaction evidence="6">
        <text>2 a quinone + NADH + H(+) = 2 a 1,4-benzosemiquinone + NAD(+)</text>
        <dbReference type="Rhea" id="RHEA:65952"/>
        <dbReference type="ChEBI" id="CHEBI:15378"/>
        <dbReference type="ChEBI" id="CHEBI:57540"/>
        <dbReference type="ChEBI" id="CHEBI:57945"/>
        <dbReference type="ChEBI" id="CHEBI:132124"/>
        <dbReference type="ChEBI" id="CHEBI:134225"/>
    </reaction>
</comment>
<sequence>MKLLQLDSSPLGAYSVTRELGAAVVAQWRQAVPGLDVKYRDLASEALPHWTPLPREAVDSLAPDVRAEVERNEALLQEFLAADVVVVGAPMYNFGIPSQLKAWVDRIAVAGRTFRYTAEGPQGLAGGKRVIVLSGRGGFYADGAMQAADFQEAYLRQVFSFLGVTEIEFIRAEGIGIGTEQRAASLAAAHARIAQHGVAKAA</sequence>
<dbReference type="Gene3D" id="3.40.50.360">
    <property type="match status" value="1"/>
</dbReference>
<dbReference type="AlphaFoldDB" id="A0A4V3DLB1"/>
<keyword evidence="2 6" id="KW-0288">FMN</keyword>
<dbReference type="InterPro" id="IPR029039">
    <property type="entry name" value="Flavoprotein-like_sf"/>
</dbReference>
<name>A0A4V3DLB1_9GAMM</name>
<evidence type="ECO:0000313" key="9">
    <source>
        <dbReference type="Proteomes" id="UP000295293"/>
    </source>
</evidence>
<feature type="binding site" evidence="6">
    <location>
        <position position="9"/>
    </location>
    <ligand>
        <name>FMN</name>
        <dbReference type="ChEBI" id="CHEBI:58210"/>
    </ligand>
</feature>
<keyword evidence="4 6" id="KW-0520">NAD</keyword>
<evidence type="ECO:0000256" key="4">
    <source>
        <dbReference type="ARBA" id="ARBA00023027"/>
    </source>
</evidence>
<dbReference type="HAMAP" id="MF_01216">
    <property type="entry name" value="Azoreductase_type1"/>
    <property type="match status" value="1"/>
</dbReference>
<evidence type="ECO:0000256" key="1">
    <source>
        <dbReference type="ARBA" id="ARBA00022630"/>
    </source>
</evidence>
<dbReference type="Pfam" id="PF02525">
    <property type="entry name" value="Flavodoxin_2"/>
    <property type="match status" value="1"/>
</dbReference>
<dbReference type="GO" id="GO:0016655">
    <property type="term" value="F:oxidoreductase activity, acting on NAD(P)H, quinone or similar compound as acceptor"/>
    <property type="evidence" value="ECO:0007669"/>
    <property type="project" value="InterPro"/>
</dbReference>
<dbReference type="InterPro" id="IPR003680">
    <property type="entry name" value="Flavodoxin_fold"/>
</dbReference>
<keyword evidence="9" id="KW-1185">Reference proteome</keyword>
<dbReference type="InterPro" id="IPR050104">
    <property type="entry name" value="FMN-dep_NADH:Q_OxRdtase_AzoR1"/>
</dbReference>
<feature type="domain" description="Flavodoxin-like fold" evidence="7">
    <location>
        <begin position="1"/>
        <end position="196"/>
    </location>
</feature>
<comment type="cofactor">
    <cofactor evidence="6">
        <name>FMN</name>
        <dbReference type="ChEBI" id="CHEBI:58210"/>
    </cofactor>
    <text evidence="6">Binds 1 FMN per subunit.</text>
</comment>
<comment type="function">
    <text evidence="6">Also exhibits azoreductase activity. Catalyzes the reductive cleavage of the azo bond in aromatic azo compounds to the corresponding amines.</text>
</comment>
<comment type="similarity">
    <text evidence="6">Belongs to the azoreductase type 1 family.</text>
</comment>
<evidence type="ECO:0000256" key="6">
    <source>
        <dbReference type="HAMAP-Rule" id="MF_01216"/>
    </source>
</evidence>
<comment type="caution">
    <text evidence="8">The sequence shown here is derived from an EMBL/GenBank/DDBJ whole genome shotgun (WGS) entry which is preliminary data.</text>
</comment>
<evidence type="ECO:0000256" key="2">
    <source>
        <dbReference type="ARBA" id="ARBA00022643"/>
    </source>
</evidence>
<dbReference type="GO" id="GO:0009055">
    <property type="term" value="F:electron transfer activity"/>
    <property type="evidence" value="ECO:0007669"/>
    <property type="project" value="UniProtKB-UniRule"/>
</dbReference>
<dbReference type="PANTHER" id="PTHR43741">
    <property type="entry name" value="FMN-DEPENDENT NADH-AZOREDUCTASE 1"/>
    <property type="match status" value="1"/>
</dbReference>
<gene>
    <name evidence="6" type="primary">azoR</name>
    <name evidence="8" type="ORF">DFR29_11937</name>
</gene>
<dbReference type="OrthoDB" id="9787136at2"/>
<dbReference type="EC" id="1.6.5.-" evidence="6"/>
<evidence type="ECO:0000256" key="3">
    <source>
        <dbReference type="ARBA" id="ARBA00023002"/>
    </source>
</evidence>
<comment type="function">
    <text evidence="6">Quinone reductase that provides resistance to thiol-specific stress caused by electrophilic quinones.</text>
</comment>
<dbReference type="PANTHER" id="PTHR43741:SF4">
    <property type="entry name" value="FMN-DEPENDENT NADH:QUINONE OXIDOREDUCTASE"/>
    <property type="match status" value="1"/>
</dbReference>
<dbReference type="Proteomes" id="UP000295293">
    <property type="component" value="Unassembled WGS sequence"/>
</dbReference>
<dbReference type="SUPFAM" id="SSF52218">
    <property type="entry name" value="Flavoproteins"/>
    <property type="match status" value="1"/>
</dbReference>
<keyword evidence="1 6" id="KW-0285">Flavoprotein</keyword>
<organism evidence="8 9">
    <name type="scientific">Tahibacter aquaticus</name>
    <dbReference type="NCBI Taxonomy" id="520092"/>
    <lineage>
        <taxon>Bacteria</taxon>
        <taxon>Pseudomonadati</taxon>
        <taxon>Pseudomonadota</taxon>
        <taxon>Gammaproteobacteria</taxon>
        <taxon>Lysobacterales</taxon>
        <taxon>Rhodanobacteraceae</taxon>
        <taxon>Tahibacter</taxon>
    </lineage>
</organism>
<dbReference type="GO" id="GO:0016652">
    <property type="term" value="F:oxidoreductase activity, acting on NAD(P)H as acceptor"/>
    <property type="evidence" value="ECO:0007669"/>
    <property type="project" value="UniProtKB-UniRule"/>
</dbReference>
<dbReference type="GO" id="GO:0010181">
    <property type="term" value="F:FMN binding"/>
    <property type="evidence" value="ECO:0007669"/>
    <property type="project" value="UniProtKB-UniRule"/>
</dbReference>
<dbReference type="InterPro" id="IPR023048">
    <property type="entry name" value="NADH:quinone_OxRdtase_FMN_depd"/>
</dbReference>